<comment type="caution">
    <text evidence="5">The sequence shown here is derived from an EMBL/GenBank/DDBJ whole genome shotgun (WGS) entry which is preliminary data.</text>
</comment>
<feature type="domain" description="DUF7840" evidence="3">
    <location>
        <begin position="388"/>
        <end position="588"/>
    </location>
</feature>
<accession>A0A5S3YRI8</accession>
<organism evidence="5 6">
    <name type="scientific">Pseudoalteromonas phenolica</name>
    <dbReference type="NCBI Taxonomy" id="161398"/>
    <lineage>
        <taxon>Bacteria</taxon>
        <taxon>Pseudomonadati</taxon>
        <taxon>Pseudomonadota</taxon>
        <taxon>Gammaproteobacteria</taxon>
        <taxon>Alteromonadales</taxon>
        <taxon>Pseudoalteromonadaceae</taxon>
        <taxon>Pseudoalteromonas</taxon>
    </lineage>
</organism>
<dbReference type="AlphaFoldDB" id="A0A5S3YRI8"/>
<evidence type="ECO:0000259" key="2">
    <source>
        <dbReference type="Pfam" id="PF13387"/>
    </source>
</evidence>
<evidence type="ECO:0000256" key="1">
    <source>
        <dbReference type="SAM" id="SignalP"/>
    </source>
</evidence>
<feature type="signal peptide" evidence="1">
    <location>
        <begin position="1"/>
        <end position="27"/>
    </location>
</feature>
<proteinExistence type="predicted"/>
<feature type="domain" description="Lnb N-terminal periplasmic" evidence="2">
    <location>
        <begin position="117"/>
        <end position="277"/>
    </location>
</feature>
<evidence type="ECO:0000259" key="3">
    <source>
        <dbReference type="Pfam" id="PF25222"/>
    </source>
</evidence>
<dbReference type="Pfam" id="PF13387">
    <property type="entry name" value="Lnb_N"/>
    <property type="match status" value="1"/>
</dbReference>
<dbReference type="InterPro" id="IPR025178">
    <property type="entry name" value="Lnb_N"/>
</dbReference>
<sequence length="598" mass="68182">MHCFYFLKRSKIASFFFCVLFSTISFANTFSDEEIQSYKALLHIKNATPAVQDSNFFVSTGVQDIKTELNATIDILSVETPKKAAFICKFPARSLWINKRFLNSDKLNFDHCEDLSKYINAVEVNSISLVYASENLVSPSSFMGHAFLKLNGEQGQQHAVSYFTEVDTINIPKLLFESIVTGKPGFFVVSPFSESAQFYREVEARNLYEYHLDLNEFESKLITLHLWELNNQRIDYYFHTHNCATITLDILGIVEPQLIQSPKSWVTPLDVVKVVNKSNRVKQASIKPSLNWQLRAFSYDLPSSSKLLLQNKLSEETIVELDASWLKNPIYIQYLTALNRYLFEDGTIDESRWHKNNTYIQSFRVNTSSSAIDVEHFKNPISRLNDSQLAITLKLNNENSHLSFKALPASHLLSDDNRHAFSESSLELLSPTLIISENAIKLDELVLYGISQYIPHDPIVSGLSGYFTMGYSGFDTFRFKNENDVYLDAAIGLSFQPHVSLQYYGTVGPKLAFNGKDIWLESKAEAGVFAYLKGNNKLSLKGAWQFNKSNLNKHSLSMELENVHTLNSEQAIIIGARYHNWHDVKKTSSLYLGFKSYF</sequence>
<feature type="chain" id="PRO_5024313595" evidence="1">
    <location>
        <begin position="28"/>
        <end position="598"/>
    </location>
</feature>
<dbReference type="Pfam" id="PF25225">
    <property type="entry name" value="DUF7843"/>
    <property type="match status" value="1"/>
</dbReference>
<dbReference type="EMBL" id="PNCM01000031">
    <property type="protein sequence ID" value="TMP79271.1"/>
    <property type="molecule type" value="Genomic_DNA"/>
</dbReference>
<dbReference type="Pfam" id="PF25222">
    <property type="entry name" value="DUF7840"/>
    <property type="match status" value="1"/>
</dbReference>
<evidence type="ECO:0000313" key="5">
    <source>
        <dbReference type="EMBL" id="TMP79271.1"/>
    </source>
</evidence>
<reference evidence="6" key="2">
    <citation type="submission" date="2019-06" db="EMBL/GenBank/DDBJ databases">
        <title>Co-occurence of chitin degradation, pigmentation and bioactivity in marine Pseudoalteromonas.</title>
        <authorList>
            <person name="Sonnenschein E.C."/>
            <person name="Bech P.K."/>
        </authorList>
    </citation>
    <scope>NUCLEOTIDE SEQUENCE [LARGE SCALE GENOMIC DNA]</scope>
    <source>
        <strain evidence="6">S1189</strain>
    </source>
</reference>
<feature type="domain" description="DUF7843" evidence="4">
    <location>
        <begin position="38"/>
        <end position="99"/>
    </location>
</feature>
<protein>
    <submittedName>
        <fullName evidence="5">Uncharacterized protein</fullName>
    </submittedName>
</protein>
<gene>
    <name evidence="5" type="ORF">CWB73_14240</name>
</gene>
<keyword evidence="1" id="KW-0732">Signal</keyword>
<evidence type="ECO:0000313" key="6">
    <source>
        <dbReference type="Proteomes" id="UP000307362"/>
    </source>
</evidence>
<reference evidence="5 6" key="1">
    <citation type="submission" date="2017-12" db="EMBL/GenBank/DDBJ databases">
        <authorList>
            <person name="Paulsen S."/>
            <person name="Gram L.K."/>
        </authorList>
    </citation>
    <scope>NUCLEOTIDE SEQUENCE [LARGE SCALE GENOMIC DNA]</scope>
    <source>
        <strain evidence="5 6">S1189</strain>
    </source>
</reference>
<dbReference type="InterPro" id="IPR057165">
    <property type="entry name" value="DUF7843"/>
</dbReference>
<dbReference type="InterPro" id="IPR057162">
    <property type="entry name" value="DUF7840"/>
</dbReference>
<evidence type="ECO:0000259" key="4">
    <source>
        <dbReference type="Pfam" id="PF25225"/>
    </source>
</evidence>
<dbReference type="Proteomes" id="UP000307362">
    <property type="component" value="Unassembled WGS sequence"/>
</dbReference>
<name>A0A5S3YRI8_9GAMM</name>